<keyword evidence="8 9" id="KW-0472">Membrane</keyword>
<keyword evidence="3" id="KW-1003">Cell membrane</keyword>
<evidence type="ECO:0000256" key="7">
    <source>
        <dbReference type="ARBA" id="ARBA00022989"/>
    </source>
</evidence>
<evidence type="ECO:0000256" key="9">
    <source>
        <dbReference type="SAM" id="Phobius"/>
    </source>
</evidence>
<dbReference type="InterPro" id="IPR004700">
    <property type="entry name" value="PTS_IIC_man"/>
</dbReference>
<feature type="transmembrane region" description="Helical" evidence="9">
    <location>
        <begin position="139"/>
        <end position="161"/>
    </location>
</feature>
<comment type="subcellular location">
    <subcellularLocation>
        <location evidence="1">Cell membrane</location>
        <topology evidence="1">Multi-pass membrane protein</topology>
    </subcellularLocation>
</comment>
<evidence type="ECO:0000256" key="6">
    <source>
        <dbReference type="ARBA" id="ARBA00022692"/>
    </source>
</evidence>
<organism evidence="10 11">
    <name type="scientific">Breznakia pachnodae</name>
    <dbReference type="NCBI Taxonomy" id="265178"/>
    <lineage>
        <taxon>Bacteria</taxon>
        <taxon>Bacillati</taxon>
        <taxon>Bacillota</taxon>
        <taxon>Erysipelotrichia</taxon>
        <taxon>Erysipelotrichales</taxon>
        <taxon>Erysipelotrichaceae</taxon>
        <taxon>Breznakia</taxon>
    </lineage>
</organism>
<protein>
    <submittedName>
        <fullName evidence="10">Mannose/fructose/N-acetylgalactosamine-specific phosphotransferase system component IIC</fullName>
    </submittedName>
</protein>
<dbReference type="PANTHER" id="PTHR32502">
    <property type="entry name" value="N-ACETYLGALACTOSAMINE PERMEASE II COMPONENT-RELATED"/>
    <property type="match status" value="1"/>
</dbReference>
<dbReference type="Proteomes" id="UP001230220">
    <property type="component" value="Unassembled WGS sequence"/>
</dbReference>
<accession>A0ABU0E1L8</accession>
<reference evidence="10 11" key="1">
    <citation type="submission" date="2023-07" db="EMBL/GenBank/DDBJ databases">
        <title>Genomic Encyclopedia of Type Strains, Phase IV (KMG-IV): sequencing the most valuable type-strain genomes for metagenomic binning, comparative biology and taxonomic classification.</title>
        <authorList>
            <person name="Goeker M."/>
        </authorList>
    </citation>
    <scope>NUCLEOTIDE SEQUENCE [LARGE SCALE GENOMIC DNA]</scope>
    <source>
        <strain evidence="10 11">DSM 16784</strain>
    </source>
</reference>
<feature type="transmembrane region" description="Helical" evidence="9">
    <location>
        <begin position="181"/>
        <end position="199"/>
    </location>
</feature>
<evidence type="ECO:0000256" key="1">
    <source>
        <dbReference type="ARBA" id="ARBA00004651"/>
    </source>
</evidence>
<gene>
    <name evidence="10" type="ORF">J2S15_001171</name>
</gene>
<comment type="caution">
    <text evidence="10">The sequence shown here is derived from an EMBL/GenBank/DDBJ whole genome shotgun (WGS) entry which is preliminary data.</text>
</comment>
<keyword evidence="2" id="KW-0813">Transport</keyword>
<dbReference type="InterPro" id="IPR050303">
    <property type="entry name" value="GatZ_KbaZ_carbometab"/>
</dbReference>
<dbReference type="RefSeq" id="WP_307406335.1">
    <property type="nucleotide sequence ID" value="NZ_JAUSUR010000001.1"/>
</dbReference>
<keyword evidence="4" id="KW-0762">Sugar transport</keyword>
<dbReference type="PANTHER" id="PTHR32502:SF8">
    <property type="entry name" value="N-ACETYLGALACTOSAMINE PERMEASE IIC COMPONENT 1"/>
    <property type="match status" value="1"/>
</dbReference>
<dbReference type="Pfam" id="PF03609">
    <property type="entry name" value="EII-Sor"/>
    <property type="match status" value="1"/>
</dbReference>
<proteinExistence type="predicted"/>
<dbReference type="PROSITE" id="PS51106">
    <property type="entry name" value="PTS_EIIC_TYPE_4"/>
    <property type="match status" value="1"/>
</dbReference>
<keyword evidence="7 9" id="KW-1133">Transmembrane helix</keyword>
<name>A0ABU0E1L8_9FIRM</name>
<dbReference type="EMBL" id="JAUSUR010000001">
    <property type="protein sequence ID" value="MDQ0360440.1"/>
    <property type="molecule type" value="Genomic_DNA"/>
</dbReference>
<keyword evidence="11" id="KW-1185">Reference proteome</keyword>
<evidence type="ECO:0000256" key="2">
    <source>
        <dbReference type="ARBA" id="ARBA00022448"/>
    </source>
</evidence>
<evidence type="ECO:0000256" key="4">
    <source>
        <dbReference type="ARBA" id="ARBA00022597"/>
    </source>
</evidence>
<evidence type="ECO:0000256" key="5">
    <source>
        <dbReference type="ARBA" id="ARBA00022683"/>
    </source>
</evidence>
<keyword evidence="6 9" id="KW-0812">Transmembrane</keyword>
<keyword evidence="5" id="KW-0598">Phosphotransferase system</keyword>
<evidence type="ECO:0000313" key="11">
    <source>
        <dbReference type="Proteomes" id="UP001230220"/>
    </source>
</evidence>
<sequence length="259" mass="27304">MGIALIVALTYWVIFVIDESFSWQALVRPIVTGPIVGLVLGDLETGCIMGGMLEAIYMGIVSVGGGAPADAFGSTIICTAFVIHGGLSMEAGLALAIPIGTVTARIPQIILPLHGIFVNMFDRFAAEGDSKKFCFLQQLYRFAIGKTVQAIVIFFAVWLGADAVQNVFAVLPDFVLDGLSVASKMLPAVGLGILLSMIFNKEQGGFLFIGFALAAYLGLGTMAVAVIMGAVAVIVFFSDVARSNETVKASASSEEDFFE</sequence>
<evidence type="ECO:0000256" key="3">
    <source>
        <dbReference type="ARBA" id="ARBA00022475"/>
    </source>
</evidence>
<feature type="transmembrane region" description="Helical" evidence="9">
    <location>
        <begin position="206"/>
        <end position="237"/>
    </location>
</feature>
<evidence type="ECO:0000313" key="10">
    <source>
        <dbReference type="EMBL" id="MDQ0360440.1"/>
    </source>
</evidence>
<evidence type="ECO:0000256" key="8">
    <source>
        <dbReference type="ARBA" id="ARBA00023136"/>
    </source>
</evidence>